<reference evidence="4 5" key="1">
    <citation type="submission" date="2015-12" db="EMBL/GenBank/DDBJ databases">
        <title>Genome sequence of Thalassospira lucentensis MCCC 1A02072.</title>
        <authorList>
            <person name="Lu L."/>
            <person name="Lai Q."/>
            <person name="Shao Z."/>
            <person name="Qian P."/>
        </authorList>
    </citation>
    <scope>NUCLEOTIDE SEQUENCE [LARGE SCALE GENOMIC DNA]</scope>
    <source>
        <strain evidence="4 5">MCCC 1A02072</strain>
    </source>
</reference>
<accession>A0A154L9A9</accession>
<dbReference type="InterPro" id="IPR050832">
    <property type="entry name" value="Bact_Acetyltransf"/>
</dbReference>
<evidence type="ECO:0000256" key="1">
    <source>
        <dbReference type="ARBA" id="ARBA00022679"/>
    </source>
</evidence>
<dbReference type="Proteomes" id="UP000076335">
    <property type="component" value="Unassembled WGS sequence"/>
</dbReference>
<keyword evidence="1" id="KW-0808">Transferase</keyword>
<dbReference type="PANTHER" id="PTHR43877:SF2">
    <property type="entry name" value="AMINOALKYLPHOSPHONATE N-ACETYLTRANSFERASE-RELATED"/>
    <property type="match status" value="1"/>
</dbReference>
<evidence type="ECO:0000313" key="5">
    <source>
        <dbReference type="Proteomes" id="UP000076335"/>
    </source>
</evidence>
<sequence>MTSSIEITSPRDPALVPFDRLVEILLAAFAFQDDIVDPPSSAKSVNIAELQWRFARDTLFLAHDSAGRVIGQVWVEDVGKDAYLYKLSVDPSIQGGGIGKALVEAACAHAESAGKENMRLHVRVELTGNIAFFKSRGFEIAGEGVHDGYDRTTFWKMARPLQLAKTA</sequence>
<evidence type="ECO:0000259" key="3">
    <source>
        <dbReference type="PROSITE" id="PS51186"/>
    </source>
</evidence>
<dbReference type="InterPro" id="IPR000182">
    <property type="entry name" value="GNAT_dom"/>
</dbReference>
<evidence type="ECO:0000256" key="2">
    <source>
        <dbReference type="ARBA" id="ARBA00023315"/>
    </source>
</evidence>
<gene>
    <name evidence="4" type="ORF">AUP42_13025</name>
</gene>
<dbReference type="GO" id="GO:0016747">
    <property type="term" value="F:acyltransferase activity, transferring groups other than amino-acyl groups"/>
    <property type="evidence" value="ECO:0007669"/>
    <property type="project" value="InterPro"/>
</dbReference>
<dbReference type="Gene3D" id="3.40.630.30">
    <property type="match status" value="1"/>
</dbReference>
<comment type="caution">
    <text evidence="4">The sequence shown here is derived from an EMBL/GenBank/DDBJ whole genome shotgun (WGS) entry which is preliminary data.</text>
</comment>
<dbReference type="EMBL" id="LPVY01000004">
    <property type="protein sequence ID" value="KZB67261.1"/>
    <property type="molecule type" value="Genomic_DNA"/>
</dbReference>
<dbReference type="PANTHER" id="PTHR43877">
    <property type="entry name" value="AMINOALKYLPHOSPHONATE N-ACETYLTRANSFERASE-RELATED-RELATED"/>
    <property type="match status" value="1"/>
</dbReference>
<dbReference type="InterPro" id="IPR016181">
    <property type="entry name" value="Acyl_CoA_acyltransferase"/>
</dbReference>
<feature type="domain" description="N-acetyltransferase" evidence="3">
    <location>
        <begin position="5"/>
        <end position="162"/>
    </location>
</feature>
<dbReference type="SUPFAM" id="SSF55729">
    <property type="entry name" value="Acyl-CoA N-acyltransferases (Nat)"/>
    <property type="match status" value="1"/>
</dbReference>
<dbReference type="OrthoDB" id="9789603at2"/>
<name>A0A154L9A9_9PROT</name>
<dbReference type="AlphaFoldDB" id="A0A154L9A9"/>
<protein>
    <recommendedName>
        <fullName evidence="3">N-acetyltransferase domain-containing protein</fullName>
    </recommendedName>
</protein>
<dbReference type="Pfam" id="PF00583">
    <property type="entry name" value="Acetyltransf_1"/>
    <property type="match status" value="1"/>
</dbReference>
<keyword evidence="2" id="KW-0012">Acyltransferase</keyword>
<organism evidence="4 5">
    <name type="scientific">Thalassospira lucentensis</name>
    <dbReference type="NCBI Taxonomy" id="168935"/>
    <lineage>
        <taxon>Bacteria</taxon>
        <taxon>Pseudomonadati</taxon>
        <taxon>Pseudomonadota</taxon>
        <taxon>Alphaproteobacteria</taxon>
        <taxon>Rhodospirillales</taxon>
        <taxon>Thalassospiraceae</taxon>
        <taxon>Thalassospira</taxon>
    </lineage>
</organism>
<dbReference type="PROSITE" id="PS51186">
    <property type="entry name" value="GNAT"/>
    <property type="match status" value="1"/>
</dbReference>
<dbReference type="RefSeq" id="WP_062949492.1">
    <property type="nucleotide sequence ID" value="NZ_LPVY01000004.1"/>
</dbReference>
<proteinExistence type="predicted"/>
<dbReference type="CDD" id="cd04301">
    <property type="entry name" value="NAT_SF"/>
    <property type="match status" value="1"/>
</dbReference>
<evidence type="ECO:0000313" key="4">
    <source>
        <dbReference type="EMBL" id="KZB67261.1"/>
    </source>
</evidence>